<dbReference type="InterPro" id="IPR050135">
    <property type="entry name" value="dGTPase-like"/>
</dbReference>
<name>A0ABW4ZHT5_9SPHI</name>
<dbReference type="PANTHER" id="PTHR11373:SF4">
    <property type="entry name" value="DEOXYNUCLEOSIDE TRIPHOSPHATE TRIPHOSPHOHYDROLASE SAMHD1"/>
    <property type="match status" value="1"/>
</dbReference>
<proteinExistence type="predicted"/>
<dbReference type="InterPro" id="IPR006674">
    <property type="entry name" value="HD_domain"/>
</dbReference>
<keyword evidence="3" id="KW-1185">Reference proteome</keyword>
<dbReference type="InterPro" id="IPR003607">
    <property type="entry name" value="HD/PDEase_dom"/>
</dbReference>
<evidence type="ECO:0000259" key="1">
    <source>
        <dbReference type="PROSITE" id="PS51831"/>
    </source>
</evidence>
<dbReference type="SUPFAM" id="SSF109604">
    <property type="entry name" value="HD-domain/PDEase-like"/>
    <property type="match status" value="1"/>
</dbReference>
<feature type="domain" description="HD" evidence="1">
    <location>
        <begin position="54"/>
        <end position="166"/>
    </location>
</feature>
<dbReference type="Gene3D" id="1.10.3210.10">
    <property type="entry name" value="Hypothetical protein af1432"/>
    <property type="match status" value="1"/>
</dbReference>
<dbReference type="Proteomes" id="UP001597387">
    <property type="component" value="Unassembled WGS sequence"/>
</dbReference>
<dbReference type="PROSITE" id="PS51831">
    <property type="entry name" value="HD"/>
    <property type="match status" value="1"/>
</dbReference>
<comment type="caution">
    <text evidence="2">The sequence shown here is derived from an EMBL/GenBank/DDBJ whole genome shotgun (WGS) entry which is preliminary data.</text>
</comment>
<dbReference type="InterPro" id="IPR045509">
    <property type="entry name" value="HD_assoc_2"/>
</dbReference>
<dbReference type="PANTHER" id="PTHR11373">
    <property type="entry name" value="DEOXYNUCLEOSIDE TRIPHOSPHATE TRIPHOSPHOHYDROLASE"/>
    <property type="match status" value="1"/>
</dbReference>
<evidence type="ECO:0000313" key="2">
    <source>
        <dbReference type="EMBL" id="MFD2161608.1"/>
    </source>
</evidence>
<dbReference type="CDD" id="cd00077">
    <property type="entry name" value="HDc"/>
    <property type="match status" value="1"/>
</dbReference>
<dbReference type="Pfam" id="PF19276">
    <property type="entry name" value="HD_assoc_2"/>
    <property type="match status" value="1"/>
</dbReference>
<dbReference type="SMART" id="SM00471">
    <property type="entry name" value="HDc"/>
    <property type="match status" value="1"/>
</dbReference>
<reference evidence="3" key="1">
    <citation type="journal article" date="2019" name="Int. J. Syst. Evol. Microbiol.">
        <title>The Global Catalogue of Microorganisms (GCM) 10K type strain sequencing project: providing services to taxonomists for standard genome sequencing and annotation.</title>
        <authorList>
            <consortium name="The Broad Institute Genomics Platform"/>
            <consortium name="The Broad Institute Genome Sequencing Center for Infectious Disease"/>
            <person name="Wu L."/>
            <person name="Ma J."/>
        </authorList>
    </citation>
    <scope>NUCLEOTIDE SEQUENCE [LARGE SCALE GENOMIC DNA]</scope>
    <source>
        <strain evidence="3">KCTC 42217</strain>
    </source>
</reference>
<accession>A0ABW4ZHT5</accession>
<evidence type="ECO:0000313" key="3">
    <source>
        <dbReference type="Proteomes" id="UP001597387"/>
    </source>
</evidence>
<organism evidence="2 3">
    <name type="scientific">Paradesertivirga mongoliensis</name>
    <dbReference type="NCBI Taxonomy" id="2100740"/>
    <lineage>
        <taxon>Bacteria</taxon>
        <taxon>Pseudomonadati</taxon>
        <taxon>Bacteroidota</taxon>
        <taxon>Sphingobacteriia</taxon>
        <taxon>Sphingobacteriales</taxon>
        <taxon>Sphingobacteriaceae</taxon>
        <taxon>Paradesertivirga</taxon>
    </lineage>
</organism>
<dbReference type="Pfam" id="PF01966">
    <property type="entry name" value="HD"/>
    <property type="match status" value="1"/>
</dbReference>
<sequence>MNKKKIINDPVYGFITVPSDLIFDLIAHPYFQRLRNIKQLGMTHLVYPGALHTRFHHALGAMHLMGMAIETLKTKGHDISSAEEEAVTIAILLHDIGHGPYSHALEHTIVEGISHEHISVLLMDNLNRQFDNKLSLALDIFNNKYHKSFLHQLVSGQMDIDRLDYLNRDSFFTGVSEGIVGFDRIIKMLDVADGQLAIEVKGIYSVEKFLIARRLMYWQVYLHKTVVAAEQMLVKILDRAKYLAGRGKTLFATPNFSYFLNNQVTKVDFKENPQTLECFTLLDDYDIYTSVKVWASDDDFILSTLCKSLLSRNLYHVEITNEPPDKELEASLVIKAMEMYPIAENEVSYFVFTDTLKNNAYRAGAENINILMKDGTVKDIAKASDNSSLEALSNTVEKHILCFVKDLKHTEE</sequence>
<gene>
    <name evidence="2" type="ORF">ACFSJU_04335</name>
</gene>
<protein>
    <submittedName>
        <fullName evidence="2">HD domain-containing protein</fullName>
    </submittedName>
</protein>
<dbReference type="RefSeq" id="WP_255898922.1">
    <property type="nucleotide sequence ID" value="NZ_JAFMZO010000001.1"/>
</dbReference>
<dbReference type="EMBL" id="JBHUHZ010000001">
    <property type="protein sequence ID" value="MFD2161608.1"/>
    <property type="molecule type" value="Genomic_DNA"/>
</dbReference>